<sequence length="56" mass="6243">MAGDERILDPARKFGGEVTEVQTRLRKEAKTGSLLPFKLKKSLLNAEFFSKMSSAN</sequence>
<keyword evidence="2" id="KW-1185">Reference proteome</keyword>
<gene>
    <name evidence="1" type="primary">RvY_01292-1</name>
    <name evidence="1" type="synonym">RvY_01292.1</name>
    <name evidence="1" type="ORF">RvY_01292</name>
</gene>
<name>A0A1D1UJR3_RAMVA</name>
<dbReference type="AlphaFoldDB" id="A0A1D1UJR3"/>
<dbReference type="EMBL" id="BDGG01000001">
    <property type="protein sequence ID" value="GAU88625.1"/>
    <property type="molecule type" value="Genomic_DNA"/>
</dbReference>
<comment type="caution">
    <text evidence="1">The sequence shown here is derived from an EMBL/GenBank/DDBJ whole genome shotgun (WGS) entry which is preliminary data.</text>
</comment>
<dbReference type="Proteomes" id="UP000186922">
    <property type="component" value="Unassembled WGS sequence"/>
</dbReference>
<evidence type="ECO:0000313" key="2">
    <source>
        <dbReference type="Proteomes" id="UP000186922"/>
    </source>
</evidence>
<evidence type="ECO:0000313" key="1">
    <source>
        <dbReference type="EMBL" id="GAU88625.1"/>
    </source>
</evidence>
<proteinExistence type="predicted"/>
<organism evidence="1 2">
    <name type="scientific">Ramazzottius varieornatus</name>
    <name type="common">Water bear</name>
    <name type="synonym">Tardigrade</name>
    <dbReference type="NCBI Taxonomy" id="947166"/>
    <lineage>
        <taxon>Eukaryota</taxon>
        <taxon>Metazoa</taxon>
        <taxon>Ecdysozoa</taxon>
        <taxon>Tardigrada</taxon>
        <taxon>Eutardigrada</taxon>
        <taxon>Parachela</taxon>
        <taxon>Hypsibioidea</taxon>
        <taxon>Ramazzottiidae</taxon>
        <taxon>Ramazzottius</taxon>
    </lineage>
</organism>
<accession>A0A1D1UJR3</accession>
<protein>
    <submittedName>
        <fullName evidence="1">Uncharacterized protein</fullName>
    </submittedName>
</protein>
<reference evidence="1 2" key="1">
    <citation type="journal article" date="2016" name="Nat. Commun.">
        <title>Extremotolerant tardigrade genome and improved radiotolerance of human cultured cells by tardigrade-unique protein.</title>
        <authorList>
            <person name="Hashimoto T."/>
            <person name="Horikawa D.D."/>
            <person name="Saito Y."/>
            <person name="Kuwahara H."/>
            <person name="Kozuka-Hata H."/>
            <person name="Shin-I T."/>
            <person name="Minakuchi Y."/>
            <person name="Ohishi K."/>
            <person name="Motoyama A."/>
            <person name="Aizu T."/>
            <person name="Enomoto A."/>
            <person name="Kondo K."/>
            <person name="Tanaka S."/>
            <person name="Hara Y."/>
            <person name="Koshikawa S."/>
            <person name="Sagara H."/>
            <person name="Miura T."/>
            <person name="Yokobori S."/>
            <person name="Miyagawa K."/>
            <person name="Suzuki Y."/>
            <person name="Kubo T."/>
            <person name="Oyama M."/>
            <person name="Kohara Y."/>
            <person name="Fujiyama A."/>
            <person name="Arakawa K."/>
            <person name="Katayama T."/>
            <person name="Toyoda A."/>
            <person name="Kunieda T."/>
        </authorList>
    </citation>
    <scope>NUCLEOTIDE SEQUENCE [LARGE SCALE GENOMIC DNA]</scope>
    <source>
        <strain evidence="1 2">YOKOZUNA-1</strain>
    </source>
</reference>